<dbReference type="PROSITE" id="PS01124">
    <property type="entry name" value="HTH_ARAC_FAMILY_2"/>
    <property type="match status" value="1"/>
</dbReference>
<dbReference type="EMBL" id="FNDQ01000005">
    <property type="protein sequence ID" value="SDH50119.1"/>
    <property type="molecule type" value="Genomic_DNA"/>
</dbReference>
<evidence type="ECO:0000313" key="2">
    <source>
        <dbReference type="EMBL" id="SDH50119.1"/>
    </source>
</evidence>
<dbReference type="RefSeq" id="WP_090406571.1">
    <property type="nucleotide sequence ID" value="NZ_FNDQ01000005.1"/>
</dbReference>
<dbReference type="AlphaFoldDB" id="A0A1G8CYC9"/>
<dbReference type="Gene3D" id="1.10.10.60">
    <property type="entry name" value="Homeodomain-like"/>
    <property type="match status" value="1"/>
</dbReference>
<feature type="domain" description="HTH araC/xylS-type" evidence="1">
    <location>
        <begin position="183"/>
        <end position="259"/>
    </location>
</feature>
<keyword evidence="3" id="KW-1185">Reference proteome</keyword>
<evidence type="ECO:0000313" key="3">
    <source>
        <dbReference type="Proteomes" id="UP000243588"/>
    </source>
</evidence>
<sequence length="285" mass="34226">MKLELFEEVSDTLAKFINEFVDIPSSANKYSIAWQRFHYNFFKSMTTSLFESMLHLNYATLLNQKKEIQYAQAFSIVVDSNYNIINTIDFDTIDKTTQYNVMDVVIAECKGQRDNWQENKYHFIKFNCLNRKNKLCTISGTVLKDVRNNKFIFNLFYINIKTNLNDVLLEIDYYTKDKKKYNDLYHELISINNINENKLYTILENKGISKTTFNDDFMYFYGDTFWNFYNKERYIRGLQLLFFTKDSLYEIATQCGFKSIRPMYVKYIRANHLKKHSLIRYSNMM</sequence>
<gene>
    <name evidence="2" type="ORF">SAMN05421818_10561</name>
</gene>
<accession>A0A1G8CYC9</accession>
<proteinExistence type="predicted"/>
<dbReference type="GO" id="GO:0003700">
    <property type="term" value="F:DNA-binding transcription factor activity"/>
    <property type="evidence" value="ECO:0007669"/>
    <property type="project" value="InterPro"/>
</dbReference>
<dbReference type="InterPro" id="IPR018060">
    <property type="entry name" value="HTH_AraC"/>
</dbReference>
<reference evidence="3" key="1">
    <citation type="submission" date="2016-10" db="EMBL/GenBank/DDBJ databases">
        <authorList>
            <person name="Varghese N."/>
            <person name="Submissions S."/>
        </authorList>
    </citation>
    <scope>NUCLEOTIDE SEQUENCE [LARGE SCALE GENOMIC DNA]</scope>
    <source>
        <strain evidence="3">DSM 23313</strain>
    </source>
</reference>
<evidence type="ECO:0000259" key="1">
    <source>
        <dbReference type="PROSITE" id="PS01124"/>
    </source>
</evidence>
<dbReference type="GO" id="GO:0043565">
    <property type="term" value="F:sequence-specific DNA binding"/>
    <property type="evidence" value="ECO:0007669"/>
    <property type="project" value="InterPro"/>
</dbReference>
<name>A0A1G8CYC9_9FLAO</name>
<organism evidence="2 3">
    <name type="scientific">Myroides phaeus</name>
    <dbReference type="NCBI Taxonomy" id="702745"/>
    <lineage>
        <taxon>Bacteria</taxon>
        <taxon>Pseudomonadati</taxon>
        <taxon>Bacteroidota</taxon>
        <taxon>Flavobacteriia</taxon>
        <taxon>Flavobacteriales</taxon>
        <taxon>Flavobacteriaceae</taxon>
        <taxon>Myroides</taxon>
    </lineage>
</organism>
<dbReference type="Proteomes" id="UP000243588">
    <property type="component" value="Unassembled WGS sequence"/>
</dbReference>
<protein>
    <recommendedName>
        <fullName evidence="1">HTH araC/xylS-type domain-containing protein</fullName>
    </recommendedName>
</protein>